<dbReference type="Pfam" id="PF00689">
    <property type="entry name" value="Cation_ATPase_C"/>
    <property type="match status" value="1"/>
</dbReference>
<keyword evidence="2" id="KW-1003">Cell membrane</keyword>
<comment type="caution">
    <text evidence="8">The sequence shown here is derived from an EMBL/GenBank/DDBJ whole genome shotgun (WGS) entry which is preliminary data.</text>
</comment>
<evidence type="ECO:0000256" key="3">
    <source>
        <dbReference type="ARBA" id="ARBA00022692"/>
    </source>
</evidence>
<dbReference type="EMBL" id="BARU01039077">
    <property type="protein sequence ID" value="GAH77520.1"/>
    <property type="molecule type" value="Genomic_DNA"/>
</dbReference>
<keyword evidence="4 6" id="KW-1133">Transmembrane helix</keyword>
<accession>X1J7Q5</accession>
<dbReference type="SUPFAM" id="SSF56784">
    <property type="entry name" value="HAD-like"/>
    <property type="match status" value="1"/>
</dbReference>
<evidence type="ECO:0000256" key="4">
    <source>
        <dbReference type="ARBA" id="ARBA00022989"/>
    </source>
</evidence>
<evidence type="ECO:0000256" key="6">
    <source>
        <dbReference type="SAM" id="Phobius"/>
    </source>
</evidence>
<dbReference type="GO" id="GO:0016887">
    <property type="term" value="F:ATP hydrolysis activity"/>
    <property type="evidence" value="ECO:0007669"/>
    <property type="project" value="InterPro"/>
</dbReference>
<dbReference type="InterPro" id="IPR006068">
    <property type="entry name" value="ATPase_P-typ_cation-transptr_C"/>
</dbReference>
<comment type="subcellular location">
    <subcellularLocation>
        <location evidence="1">Cell membrane</location>
        <topology evidence="1">Multi-pass membrane protein</topology>
    </subcellularLocation>
</comment>
<evidence type="ECO:0000256" key="1">
    <source>
        <dbReference type="ARBA" id="ARBA00004651"/>
    </source>
</evidence>
<gene>
    <name evidence="8" type="ORF">S03H2_60614</name>
</gene>
<dbReference type="PRINTS" id="PR00120">
    <property type="entry name" value="HATPASE"/>
</dbReference>
<dbReference type="PANTHER" id="PTHR43294:SF21">
    <property type="entry name" value="CATION TRANSPORTING ATPASE"/>
    <property type="match status" value="1"/>
</dbReference>
<feature type="transmembrane region" description="Helical" evidence="6">
    <location>
        <begin position="80"/>
        <end position="106"/>
    </location>
</feature>
<dbReference type="InterPro" id="IPR023298">
    <property type="entry name" value="ATPase_P-typ_TM_dom_sf"/>
</dbReference>
<dbReference type="Gene3D" id="1.20.1110.10">
    <property type="entry name" value="Calcium-transporting ATPase, transmembrane domain"/>
    <property type="match status" value="1"/>
</dbReference>
<dbReference type="PANTHER" id="PTHR43294">
    <property type="entry name" value="SODIUM/POTASSIUM-TRANSPORTING ATPASE SUBUNIT ALPHA"/>
    <property type="match status" value="1"/>
</dbReference>
<name>X1J7Q5_9ZZZZ</name>
<feature type="non-terminal residue" evidence="8">
    <location>
        <position position="222"/>
    </location>
</feature>
<dbReference type="InterPro" id="IPR050510">
    <property type="entry name" value="Cation_transp_ATPase_P-type"/>
</dbReference>
<dbReference type="InterPro" id="IPR036412">
    <property type="entry name" value="HAD-like_sf"/>
</dbReference>
<evidence type="ECO:0000256" key="5">
    <source>
        <dbReference type="ARBA" id="ARBA00023136"/>
    </source>
</evidence>
<dbReference type="GO" id="GO:0005524">
    <property type="term" value="F:ATP binding"/>
    <property type="evidence" value="ECO:0007669"/>
    <property type="project" value="InterPro"/>
</dbReference>
<reference evidence="8" key="1">
    <citation type="journal article" date="2014" name="Front. Microbiol.">
        <title>High frequency of phylogenetically diverse reductive dehalogenase-homologous genes in deep subseafloor sedimentary metagenomes.</title>
        <authorList>
            <person name="Kawai M."/>
            <person name="Futagami T."/>
            <person name="Toyoda A."/>
            <person name="Takaki Y."/>
            <person name="Nishi S."/>
            <person name="Hori S."/>
            <person name="Arai W."/>
            <person name="Tsubouchi T."/>
            <person name="Morono Y."/>
            <person name="Uchiyama I."/>
            <person name="Ito T."/>
            <person name="Fujiyama A."/>
            <person name="Inagaki F."/>
            <person name="Takami H."/>
        </authorList>
    </citation>
    <scope>NUCLEOTIDE SEQUENCE</scope>
    <source>
        <strain evidence="8">Expedition CK06-06</strain>
    </source>
</reference>
<protein>
    <recommendedName>
        <fullName evidence="7">Cation-transporting P-type ATPase C-terminal domain-containing protein</fullName>
    </recommendedName>
</protein>
<dbReference type="SUPFAM" id="SSF81665">
    <property type="entry name" value="Calcium ATPase, transmembrane domain M"/>
    <property type="match status" value="1"/>
</dbReference>
<keyword evidence="3 6" id="KW-0812">Transmembrane</keyword>
<dbReference type="GO" id="GO:0005886">
    <property type="term" value="C:plasma membrane"/>
    <property type="evidence" value="ECO:0007669"/>
    <property type="project" value="UniProtKB-SubCell"/>
</dbReference>
<dbReference type="AlphaFoldDB" id="X1J7Q5"/>
<evidence type="ECO:0000259" key="7">
    <source>
        <dbReference type="Pfam" id="PF00689"/>
    </source>
</evidence>
<feature type="transmembrane region" description="Helical" evidence="6">
    <location>
        <begin position="152"/>
        <end position="173"/>
    </location>
</feature>
<feature type="domain" description="Cation-transporting P-type ATPase C-terminal" evidence="7">
    <location>
        <begin position="104"/>
        <end position="221"/>
    </location>
</feature>
<dbReference type="PRINTS" id="PR00119">
    <property type="entry name" value="CATATPASE"/>
</dbReference>
<sequence length="222" mass="24567">MHKVGILKALQENGHVVAMTGDGVNDAPALKNADIGVSMGIRGTDVAKQTSDMVLLDDNFATIVDAVRNGRTIFDNIRTFVRYLLTTNFAEVFVVFLACLFGYLPIMPVQLLLINFLTDGLPALALGVDPTRKGTMQRKPRKKAEGIMNRKSIYWIMGIGIELGLVLLAIFFIGLKNGLATARTMVFTGFVLYEFVKISVIRYQQQLSWFSNKWLVLATTGC</sequence>
<dbReference type="Gene3D" id="3.40.50.1000">
    <property type="entry name" value="HAD superfamily/HAD-like"/>
    <property type="match status" value="1"/>
</dbReference>
<dbReference type="NCBIfam" id="TIGR01494">
    <property type="entry name" value="ATPase_P-type"/>
    <property type="match status" value="1"/>
</dbReference>
<proteinExistence type="predicted"/>
<dbReference type="InterPro" id="IPR001757">
    <property type="entry name" value="P_typ_ATPase"/>
</dbReference>
<dbReference type="InterPro" id="IPR023214">
    <property type="entry name" value="HAD_sf"/>
</dbReference>
<evidence type="ECO:0000313" key="8">
    <source>
        <dbReference type="EMBL" id="GAH77520.1"/>
    </source>
</evidence>
<keyword evidence="5 6" id="KW-0472">Membrane</keyword>
<evidence type="ECO:0000256" key="2">
    <source>
        <dbReference type="ARBA" id="ARBA00022475"/>
    </source>
</evidence>
<organism evidence="8">
    <name type="scientific">marine sediment metagenome</name>
    <dbReference type="NCBI Taxonomy" id="412755"/>
    <lineage>
        <taxon>unclassified sequences</taxon>
        <taxon>metagenomes</taxon>
        <taxon>ecological metagenomes</taxon>
    </lineage>
</organism>